<feature type="binding site" evidence="13">
    <location>
        <begin position="377"/>
        <end position="380"/>
    </location>
    <ligand>
        <name>GMP</name>
        <dbReference type="ChEBI" id="CHEBI:58115"/>
    </ligand>
</feature>
<comment type="similarity">
    <text evidence="1 15">Belongs to the RtcB family.</text>
</comment>
<keyword evidence="5 13" id="KW-0547">Nucleotide-binding</keyword>
<evidence type="ECO:0000256" key="13">
    <source>
        <dbReference type="PIRSR" id="PIRSR601233-2"/>
    </source>
</evidence>
<accession>A0A2L1CBT4</accession>
<evidence type="ECO:0000313" key="16">
    <source>
        <dbReference type="EMBL" id="AVB76825.1"/>
    </source>
</evidence>
<dbReference type="GO" id="GO:0006388">
    <property type="term" value="P:tRNA splicing, via endonucleolytic cleavage and ligation"/>
    <property type="evidence" value="ECO:0007669"/>
    <property type="project" value="UniProtKB-ARBA"/>
</dbReference>
<dbReference type="EC" id="6.5.1.-" evidence="15"/>
<dbReference type="GO" id="GO:0170057">
    <property type="term" value="F:RNA ligase (GTP) activity"/>
    <property type="evidence" value="ECO:0007669"/>
    <property type="project" value="UniProtKB-EC"/>
</dbReference>
<gene>
    <name evidence="15 16" type="primary">rtcB</name>
    <name evidence="17" type="ORF">HNP94_000335</name>
    <name evidence="18" type="ORF">HNP96_000682</name>
    <name evidence="16" type="ORF">MMJJ_14470</name>
</gene>
<dbReference type="Gene3D" id="3.90.1860.10">
    <property type="entry name" value="tRNA-splicing ligase RtcB"/>
    <property type="match status" value="1"/>
</dbReference>
<comment type="subunit">
    <text evidence="2 15">Monomer.</text>
</comment>
<proteinExistence type="inferred from homology"/>
<evidence type="ECO:0000256" key="1">
    <source>
        <dbReference type="ARBA" id="ARBA00008071"/>
    </source>
</evidence>
<organism evidence="16 19">
    <name type="scientific">Methanococcus maripaludis</name>
    <name type="common">Methanococcus deltae</name>
    <dbReference type="NCBI Taxonomy" id="39152"/>
    <lineage>
        <taxon>Archaea</taxon>
        <taxon>Methanobacteriati</taxon>
        <taxon>Methanobacteriota</taxon>
        <taxon>Methanomada group</taxon>
        <taxon>Methanococci</taxon>
        <taxon>Methanococcales</taxon>
        <taxon>Methanococcaceae</taxon>
        <taxon>Methanococcus</taxon>
    </lineage>
</organism>
<dbReference type="Pfam" id="PF01139">
    <property type="entry name" value="RtcB"/>
    <property type="match status" value="1"/>
</dbReference>
<sequence length="480" mass="52680">MKSTVTKIAEKTYQLPVSYKDCMRVPGNVYLDELLFEHLEADVFKQIANVACLPGIQKYSLAMPDCHYGYGFCIGGVAAFDEVTGVISPGGVGFDINCGVRLVKTNLTKNDVTPKLKELLSEIFKNVPSGLGSKGKIRITKDEIDSVLEEGVSWAVEEGYGWEKDINHIEEHGKMKEADPTLVSDNAKKRGLPQLGSLGSGNHFLEVQYVDEIFDEDAAKTFGVSPDQVVLMIHTGSRGLGHQICADYLRYMENAAKKYNIKLPDRQLACAPINSEEGQKYFKAMSCGANYAWANRQLITHWIRESFETIFKTSAEDLEMDIIYDVAHNIAKKEQHLIDGVLKNVVVHRKGATRAFGPGHAEIPSDYVNIGQPVIIPGDMGTASYLMHGTEKAMEQTFGSTAHGAGRALSRVKALKLYTGNEVQEALQKKGILVMADSKGVIAEECPEAYKDIENVADICHDSGISLKVAKMKPMGVVKG</sequence>
<name>A0A2L1CBT4_METMI</name>
<keyword evidence="4 14" id="KW-0479">Metal-binding</keyword>
<evidence type="ECO:0000256" key="10">
    <source>
        <dbReference type="ARBA" id="ARBA00047746"/>
    </source>
</evidence>
<dbReference type="GO" id="GO:0005525">
    <property type="term" value="F:GTP binding"/>
    <property type="evidence" value="ECO:0007669"/>
    <property type="project" value="UniProtKB-KW"/>
</dbReference>
<feature type="binding site" evidence="14">
    <location>
        <position position="203"/>
    </location>
    <ligand>
        <name>Mn(2+)</name>
        <dbReference type="ChEBI" id="CHEBI:29035"/>
        <label>1</label>
    </ligand>
</feature>
<evidence type="ECO:0000256" key="11">
    <source>
        <dbReference type="ARBA" id="ARBA00049514"/>
    </source>
</evidence>
<dbReference type="Proteomes" id="UP000590564">
    <property type="component" value="Unassembled WGS sequence"/>
</dbReference>
<evidence type="ECO:0000313" key="19">
    <source>
        <dbReference type="Proteomes" id="UP000239462"/>
    </source>
</evidence>
<dbReference type="PANTHER" id="PTHR11118:SF1">
    <property type="entry name" value="RNA-SPLICING LIGASE RTCB HOMOLOG"/>
    <property type="match status" value="1"/>
</dbReference>
<evidence type="ECO:0000256" key="15">
    <source>
        <dbReference type="RuleBase" id="RU371113"/>
    </source>
</evidence>
<reference evidence="19" key="1">
    <citation type="journal article" date="2018" name="Genome Announc.">
        <title>Complete Genome Sequence of the Methanococcus maripaludis Type Strain JJ (DSM 2067), a Model for Selenoprotein Synthesis in Archaea.</title>
        <authorList>
            <person name="Poehlein A."/>
            <person name="Heym D."/>
            <person name="Quitzke V."/>
            <person name="Fersch J."/>
            <person name="Daniel R."/>
            <person name="Rother M."/>
        </authorList>
    </citation>
    <scope>NUCLEOTIDE SEQUENCE [LARGE SCALE GENOMIC DNA]</scope>
    <source>
        <strain evidence="19">DSM 2067</strain>
    </source>
</reference>
<dbReference type="GO" id="GO:0003972">
    <property type="term" value="F:RNA ligase (ATP) activity"/>
    <property type="evidence" value="ECO:0007669"/>
    <property type="project" value="TreeGrafter"/>
</dbReference>
<evidence type="ECO:0000256" key="3">
    <source>
        <dbReference type="ARBA" id="ARBA00022598"/>
    </source>
</evidence>
<evidence type="ECO:0000256" key="7">
    <source>
        <dbReference type="ARBA" id="ARBA00023211"/>
    </source>
</evidence>
<keyword evidence="6 13" id="KW-0342">GTP-binding</keyword>
<dbReference type="Proteomes" id="UP000239462">
    <property type="component" value="Chromosome"/>
</dbReference>
<dbReference type="GO" id="GO:0046872">
    <property type="term" value="F:metal ion binding"/>
    <property type="evidence" value="ECO:0007669"/>
    <property type="project" value="UniProtKB-UniRule"/>
</dbReference>
<evidence type="ECO:0000256" key="5">
    <source>
        <dbReference type="ARBA" id="ARBA00022741"/>
    </source>
</evidence>
<protein>
    <recommendedName>
        <fullName evidence="8 15">tRNA-splicing ligase RtcB</fullName>
        <ecNumber evidence="15">6.5.1.-</ecNumber>
    </recommendedName>
</protein>
<evidence type="ECO:0000256" key="4">
    <source>
        <dbReference type="ARBA" id="ARBA00022723"/>
    </source>
</evidence>
<feature type="binding site" evidence="13">
    <location>
        <begin position="403"/>
        <end position="406"/>
    </location>
    <ligand>
        <name>GMP</name>
        <dbReference type="ChEBI" id="CHEBI:58115"/>
    </ligand>
</feature>
<dbReference type="EMBL" id="CP026606">
    <property type="protein sequence ID" value="AVB76825.1"/>
    <property type="molecule type" value="Genomic_DNA"/>
</dbReference>
<comment type="function">
    <text evidence="9">Essential for tRNA splicing and maturation. Acts by directly joining spliced tRNA halves to mature-sized tRNAs. Joins RNA with 2',3'-cyclic-phosphate or 3'-phosphate ends to RNA with 5'-hydroxy ends.</text>
</comment>
<dbReference type="InterPro" id="IPR001233">
    <property type="entry name" value="RtcB"/>
</dbReference>
<evidence type="ECO:0000256" key="14">
    <source>
        <dbReference type="PIRSR" id="PIRSR601233-3"/>
    </source>
</evidence>
<feature type="binding site" evidence="13">
    <location>
        <position position="384"/>
    </location>
    <ligand>
        <name>GMP</name>
        <dbReference type="ChEBI" id="CHEBI:58115"/>
    </ligand>
</feature>
<feature type="active site" description="GMP-histidine intermediate" evidence="12">
    <location>
        <position position="403"/>
    </location>
</feature>
<evidence type="ECO:0000256" key="12">
    <source>
        <dbReference type="PIRSR" id="PIRSR601233-1"/>
    </source>
</evidence>
<evidence type="ECO:0000256" key="2">
    <source>
        <dbReference type="ARBA" id="ARBA00011245"/>
    </source>
</evidence>
<feature type="binding site" evidence="13">
    <location>
        <begin position="328"/>
        <end position="329"/>
    </location>
    <ligand>
        <name>GMP</name>
        <dbReference type="ChEBI" id="CHEBI:58115"/>
    </ligand>
</feature>
<comment type="cofactor">
    <cofactor evidence="14 15">
        <name>Mn(2+)</name>
        <dbReference type="ChEBI" id="CHEBI:29035"/>
    </cofactor>
    <text evidence="14 15">Binds 2 manganese ions per subunit.</text>
</comment>
<evidence type="ECO:0000313" key="21">
    <source>
        <dbReference type="Proteomes" id="UP000590564"/>
    </source>
</evidence>
<evidence type="ECO:0000313" key="17">
    <source>
        <dbReference type="EMBL" id="MBA2863335.1"/>
    </source>
</evidence>
<evidence type="ECO:0000313" key="18">
    <source>
        <dbReference type="EMBL" id="MBB6496661.1"/>
    </source>
</evidence>
<keyword evidence="3 15" id="KW-0436">Ligase</keyword>
<comment type="catalytic activity">
    <reaction evidence="11">
        <text>a 3'-end 2',3'-cyclophospho-ribonucleotide-RNA + a 5'-end dephospho-ribonucleoside-RNA + GTP + H2O = a ribonucleotidyl-ribonucleotide-RNA + GMP + diphosphate + H(+)</text>
        <dbReference type="Rhea" id="RHEA:68080"/>
        <dbReference type="Rhea" id="RHEA-COMP:10464"/>
        <dbReference type="Rhea" id="RHEA-COMP:13936"/>
        <dbReference type="Rhea" id="RHEA-COMP:17355"/>
        <dbReference type="ChEBI" id="CHEBI:15377"/>
        <dbReference type="ChEBI" id="CHEBI:15378"/>
        <dbReference type="ChEBI" id="CHEBI:33019"/>
        <dbReference type="ChEBI" id="CHEBI:37565"/>
        <dbReference type="ChEBI" id="CHEBI:58115"/>
        <dbReference type="ChEBI" id="CHEBI:83064"/>
        <dbReference type="ChEBI" id="CHEBI:138284"/>
        <dbReference type="ChEBI" id="CHEBI:173118"/>
        <dbReference type="EC" id="6.5.1.8"/>
    </reaction>
</comment>
<feature type="binding site" evidence="13">
    <location>
        <begin position="202"/>
        <end position="206"/>
    </location>
    <ligand>
        <name>GMP</name>
        <dbReference type="ChEBI" id="CHEBI:58115"/>
    </ligand>
</feature>
<dbReference type="Proteomes" id="UP000567099">
    <property type="component" value="Unassembled WGS sequence"/>
</dbReference>
<dbReference type="AlphaFoldDB" id="A0A2L1CBT4"/>
<reference evidence="16" key="2">
    <citation type="submission" date="2018-02" db="EMBL/GenBank/DDBJ databases">
        <title>Complete genome sequence of the Methanococcus maripaludis type strain JJ (DSM 2067), a model for selenoprotein synthesis in Archaea.</title>
        <authorList>
            <person name="Poehlein A."/>
            <person name="Heym D."/>
            <person name="Quitzke V."/>
            <person name="Fersch J."/>
            <person name="Daniel R."/>
            <person name="Rother M."/>
        </authorList>
    </citation>
    <scope>NUCLEOTIDE SEQUENCE [LARGE SCALE GENOMIC DNA]</scope>
    <source>
        <strain evidence="16">DSM 2067</strain>
    </source>
</reference>
<feature type="binding site" evidence="13">
    <location>
        <position position="479"/>
    </location>
    <ligand>
        <name>GMP</name>
        <dbReference type="ChEBI" id="CHEBI:58115"/>
    </ligand>
</feature>
<reference evidence="17 20" key="3">
    <citation type="submission" date="2020-07" db="EMBL/GenBank/DDBJ databases">
        <title>Genomic Encyclopedia of Type Strains, Phase IV (KMG-V): Genome sequencing to study the core and pangenomes of soil and plant-associated prokaryotes.</title>
        <authorList>
            <person name="Whitman W."/>
        </authorList>
    </citation>
    <scope>NUCLEOTIDE SEQUENCE [LARGE SCALE GENOMIC DNA]</scope>
    <source>
        <strain evidence="17 20">C13</strain>
        <strain evidence="18 21">D1</strain>
    </source>
</reference>
<feature type="binding site" evidence="14">
    <location>
        <position position="328"/>
    </location>
    <ligand>
        <name>Mn(2+)</name>
        <dbReference type="ChEBI" id="CHEBI:29035"/>
        <label>2</label>
    </ligand>
</feature>
<evidence type="ECO:0000313" key="20">
    <source>
        <dbReference type="Proteomes" id="UP000567099"/>
    </source>
</evidence>
<feature type="binding site" evidence="14">
    <location>
        <position position="95"/>
    </location>
    <ligand>
        <name>Mn(2+)</name>
        <dbReference type="ChEBI" id="CHEBI:29035"/>
        <label>1</label>
    </ligand>
</feature>
<comment type="catalytic activity">
    <reaction evidence="10">
        <text>a 3'-end 3'-phospho-ribonucleotide-RNA + a 5'-end dephospho-ribonucleoside-RNA + GTP = a ribonucleotidyl-ribonucleotide-RNA + GMP + diphosphate</text>
        <dbReference type="Rhea" id="RHEA:68076"/>
        <dbReference type="Rhea" id="RHEA-COMP:10463"/>
        <dbReference type="Rhea" id="RHEA-COMP:13936"/>
        <dbReference type="Rhea" id="RHEA-COMP:17355"/>
        <dbReference type="ChEBI" id="CHEBI:33019"/>
        <dbReference type="ChEBI" id="CHEBI:37565"/>
        <dbReference type="ChEBI" id="CHEBI:58115"/>
        <dbReference type="ChEBI" id="CHEBI:83062"/>
        <dbReference type="ChEBI" id="CHEBI:138284"/>
        <dbReference type="ChEBI" id="CHEBI:173118"/>
        <dbReference type="EC" id="6.5.1.8"/>
    </reaction>
</comment>
<dbReference type="RefSeq" id="WP_104838241.1">
    <property type="nucleotide sequence ID" value="NZ_CP026606.1"/>
</dbReference>
<feature type="binding site" evidence="14">
    <location>
        <position position="234"/>
    </location>
    <ligand>
        <name>Mn(2+)</name>
        <dbReference type="ChEBI" id="CHEBI:29035"/>
        <label>2</label>
    </ligand>
</feature>
<evidence type="ECO:0000256" key="9">
    <source>
        <dbReference type="ARBA" id="ARBA00045316"/>
    </source>
</evidence>
<dbReference type="EMBL" id="JACDUO010000001">
    <property type="protein sequence ID" value="MBA2863335.1"/>
    <property type="molecule type" value="Genomic_DNA"/>
</dbReference>
<evidence type="ECO:0000256" key="6">
    <source>
        <dbReference type="ARBA" id="ARBA00023134"/>
    </source>
</evidence>
<dbReference type="PROSITE" id="PS01288">
    <property type="entry name" value="UPF0027"/>
    <property type="match status" value="1"/>
</dbReference>
<evidence type="ECO:0000256" key="8">
    <source>
        <dbReference type="ARBA" id="ARBA00033766"/>
    </source>
</evidence>
<dbReference type="PANTHER" id="PTHR11118">
    <property type="entry name" value="RNA-SPLICING LIGASE RTCB HOMOLOG"/>
    <property type="match status" value="1"/>
</dbReference>
<dbReference type="EMBL" id="JACHED010000001">
    <property type="protein sequence ID" value="MBB6496661.1"/>
    <property type="molecule type" value="Genomic_DNA"/>
</dbReference>
<dbReference type="KEGG" id="mmad:MMJJ_14470"/>
<keyword evidence="7 14" id="KW-0464">Manganese</keyword>
<dbReference type="FunFam" id="3.90.1860.10:FF:000001">
    <property type="entry name" value="tRNA-splicing ligase RtcB homolog"/>
    <property type="match status" value="1"/>
</dbReference>
<dbReference type="SUPFAM" id="SSF103365">
    <property type="entry name" value="Hypothetical protein PH1602"/>
    <property type="match status" value="1"/>
</dbReference>
<dbReference type="InterPro" id="IPR036025">
    <property type="entry name" value="RtcB-like_sf"/>
</dbReference>
<dbReference type="GeneID" id="36102533"/>